<gene>
    <name evidence="1" type="ORF">CPT_Maja_020</name>
</gene>
<organism evidence="1 2">
    <name type="scientific">Burkholderia phage Maja</name>
    <dbReference type="NCBI Taxonomy" id="2767571"/>
    <lineage>
        <taxon>Viruses</taxon>
        <taxon>Duplodnaviria</taxon>
        <taxon>Heunggongvirae</taxon>
        <taxon>Uroviricota</taxon>
        <taxon>Caudoviricetes</taxon>
        <taxon>Lindbergviridae</taxon>
        <taxon>Gladiolivirus</taxon>
        <taxon>Gladiolivirus maja</taxon>
    </lineage>
</organism>
<dbReference type="InterPro" id="IPR020288">
    <property type="entry name" value="Sheath_initiator"/>
</dbReference>
<reference evidence="1 2" key="1">
    <citation type="submission" date="2020-07" db="EMBL/GenBank/DDBJ databases">
        <title>Complete genome sequence of Burkholderia gladioli phage Maja.</title>
        <authorList>
            <person name="Yu Z."/>
            <person name="Yao G.W."/>
            <person name="Guadalupe Vizoso-Pinto M."/>
            <person name="Sun L."/>
            <person name="Le T."/>
            <person name="Gonzalez C."/>
            <person name="Young R."/>
            <person name="Liu M."/>
        </authorList>
    </citation>
    <scope>NUCLEOTIDE SEQUENCE [LARGE SCALE GENOMIC DNA]</scope>
</reference>
<proteinExistence type="predicted"/>
<dbReference type="Pfam" id="PF10934">
    <property type="entry name" value="Sheath_initiator"/>
    <property type="match status" value="1"/>
</dbReference>
<accession>A0A7S6U3M6</accession>
<dbReference type="Proteomes" id="UP000593952">
    <property type="component" value="Segment"/>
</dbReference>
<evidence type="ECO:0000313" key="2">
    <source>
        <dbReference type="Proteomes" id="UP000593952"/>
    </source>
</evidence>
<keyword evidence="2" id="KW-1185">Reference proteome</keyword>
<protein>
    <submittedName>
        <fullName evidence="1">Baseplate wedge protein</fullName>
    </submittedName>
</protein>
<name>A0A7S6U3M6_9CAUD</name>
<dbReference type="EMBL" id="MT708549">
    <property type="protein sequence ID" value="QOV06240.1"/>
    <property type="molecule type" value="Genomic_DNA"/>
</dbReference>
<evidence type="ECO:0000313" key="1">
    <source>
        <dbReference type="EMBL" id="QOV06240.1"/>
    </source>
</evidence>
<sequence>MTTATIQTDENNDIFLPDGQNLSIITDAAATVQSARQKCLMRKTEDIYDQNNGVDYFGTIFTPQSDYDAARKSIIDNLMTVPDVLSVESLEIDIQGENFNFEAQIMTIYGLRTIKEEA</sequence>